<dbReference type="STRING" id="1795832.A7Q00_03700"/>
<dbReference type="Pfam" id="PF07409">
    <property type="entry name" value="GP46"/>
    <property type="match status" value="1"/>
</dbReference>
<proteinExistence type="predicted"/>
<dbReference type="AlphaFoldDB" id="A0A1B6W039"/>
<evidence type="ECO:0000313" key="1">
    <source>
        <dbReference type="EMBL" id="OAM43902.1"/>
    </source>
</evidence>
<name>A0A1B6W039_9NEIS</name>
<evidence type="ECO:0008006" key="3">
    <source>
        <dbReference type="Google" id="ProtNLM"/>
    </source>
</evidence>
<keyword evidence="2" id="KW-1185">Reference proteome</keyword>
<comment type="caution">
    <text evidence="1">The sequence shown here is derived from an EMBL/GenBank/DDBJ whole genome shotgun (WGS) entry which is preliminary data.</text>
</comment>
<accession>A0A1B6W039</accession>
<dbReference type="Proteomes" id="UP000077726">
    <property type="component" value="Unassembled WGS sequence"/>
</dbReference>
<protein>
    <recommendedName>
        <fullName evidence="3">Phage tail protein</fullName>
    </recommendedName>
</protein>
<evidence type="ECO:0000313" key="2">
    <source>
        <dbReference type="Proteomes" id="UP000077726"/>
    </source>
</evidence>
<dbReference type="RefSeq" id="WP_064089285.1">
    <property type="nucleotide sequence ID" value="NZ_LXSQ01000009.1"/>
</dbReference>
<sequence>MLGLMPQADGGSRLLFAGVDWLKSAVWMSLGTDRRAENDDVLPGGDGDKRGWWGDSFRPRRIGSRLWLLERQKITADTLLRAEEYAAEALAWLTEKKIAAAVRVRAERHTLTCAMLYIEIEKDGGEIRRFDYLWSVNHGV</sequence>
<gene>
    <name evidence="1" type="ORF">A7Q00_03700</name>
</gene>
<organism evidence="1 2">
    <name type="scientific">Eikenella halliae</name>
    <dbReference type="NCBI Taxonomy" id="1795832"/>
    <lineage>
        <taxon>Bacteria</taxon>
        <taxon>Pseudomonadati</taxon>
        <taxon>Pseudomonadota</taxon>
        <taxon>Betaproteobacteria</taxon>
        <taxon>Neisseriales</taxon>
        <taxon>Neisseriaceae</taxon>
        <taxon>Eikenella</taxon>
    </lineage>
</organism>
<dbReference type="EMBL" id="LXSQ01000009">
    <property type="protein sequence ID" value="OAM43902.1"/>
    <property type="molecule type" value="Genomic_DNA"/>
</dbReference>
<reference evidence="2" key="1">
    <citation type="submission" date="2016-05" db="EMBL/GenBank/DDBJ databases">
        <title>Draft genome of Corynebacterium afermentans subsp. afermentans LCDC 88199T.</title>
        <authorList>
            <person name="Bernier A.-M."/>
            <person name="Bernard K."/>
        </authorList>
    </citation>
    <scope>NUCLEOTIDE SEQUENCE [LARGE SCALE GENOMIC DNA]</scope>
    <source>
        <strain evidence="2">NML130454</strain>
    </source>
</reference>
<dbReference type="OrthoDB" id="6689897at2"/>
<dbReference type="InterPro" id="IPR010877">
    <property type="entry name" value="Phage_Mu_Gp46"/>
</dbReference>